<proteinExistence type="predicted"/>
<keyword evidence="2" id="KW-1185">Reference proteome</keyword>
<comment type="caution">
    <text evidence="1">The sequence shown here is derived from an EMBL/GenBank/DDBJ whole genome shotgun (WGS) entry which is preliminary data.</text>
</comment>
<gene>
    <name evidence="1" type="ORF">RWH45_15480</name>
</gene>
<name>A0ABU3TB52_9MICO</name>
<reference evidence="1 2" key="1">
    <citation type="submission" date="2023-09" db="EMBL/GenBank/DDBJ databases">
        <title>Microbacterium fusihabitans sp. nov., Microbacterium phycihabitans sp. nov., and Microbacterium cervinum sp. nov., isolated from dried seaweeds of beach.</title>
        <authorList>
            <person name="Lee S.D."/>
        </authorList>
    </citation>
    <scope>NUCLEOTIDE SEQUENCE [LARGE SCALE GENOMIC DNA]</scope>
    <source>
        <strain evidence="1 2">KSW4-17</strain>
    </source>
</reference>
<evidence type="ECO:0000313" key="2">
    <source>
        <dbReference type="Proteomes" id="UP001263371"/>
    </source>
</evidence>
<organism evidence="1 2">
    <name type="scientific">Microbacterium galbum</name>
    <dbReference type="NCBI Taxonomy" id="3075994"/>
    <lineage>
        <taxon>Bacteria</taxon>
        <taxon>Bacillati</taxon>
        <taxon>Actinomycetota</taxon>
        <taxon>Actinomycetes</taxon>
        <taxon>Micrococcales</taxon>
        <taxon>Microbacteriaceae</taxon>
        <taxon>Microbacterium</taxon>
    </lineage>
</organism>
<protein>
    <submittedName>
        <fullName evidence="1">Uncharacterized protein</fullName>
    </submittedName>
</protein>
<accession>A0ABU3TB52</accession>
<dbReference type="EMBL" id="JAWDIS010000003">
    <property type="protein sequence ID" value="MDU0368611.1"/>
    <property type="molecule type" value="Genomic_DNA"/>
</dbReference>
<evidence type="ECO:0000313" key="1">
    <source>
        <dbReference type="EMBL" id="MDU0368611.1"/>
    </source>
</evidence>
<dbReference type="Proteomes" id="UP001263371">
    <property type="component" value="Unassembled WGS sequence"/>
</dbReference>
<sequence>MLIEERVLALQRRKAALFDTVIDDGEAFAASLDAADIRGLLGP</sequence>
<dbReference type="RefSeq" id="WP_315995757.1">
    <property type="nucleotide sequence ID" value="NZ_JAWDIS010000003.1"/>
</dbReference>